<evidence type="ECO:0000313" key="5">
    <source>
        <dbReference type="EMBL" id="CAL6001426.1"/>
    </source>
</evidence>
<keyword evidence="3" id="KW-0812">Transmembrane</keyword>
<evidence type="ECO:0000256" key="1">
    <source>
        <dbReference type="ARBA" id="ARBA00022737"/>
    </source>
</evidence>
<name>A0AA86RQZ1_9EUKA</name>
<sequence length="439" mass="47493">MFIIQKALLHAELLSVGSNVFGKLGVHVDETKLPLSANFQRVADFTQNGVNRVRMGVNHAFATDTRNVLYAWGDNTYQQCGQTVNNVYVSKPMVVPYFAENKIKVAYADGGQHHSIAIDVDGTVYSWGSNFSGQAGRLTGDSSVAPVDTSNLLDGEKATGIATNMLASYMITNQGNVYVWGSCQHALCGAGHTAADILYIPTKMTLAFKVAKMYIGMFGVYFSDDAGQVYASGVNTYGELCLPAQDPEDPVQNPQMINMKDVDDIQASSQHVLFLKQGAVYACGNNKQGQFGDIAAGTYEQPVLISNGVGNVISVAAVNQGSYILSDIGLFSTGTDVTGELALGKPKLVQKKFMMVQINYDLTEIDSLSAHNNYVFIYAQEQVKKGMGAGLITAIVFGSIAGVVLIVVAAIYIYKCSKKPKYSYISEEKNKLVFNDDQW</sequence>
<organism evidence="4">
    <name type="scientific">Hexamita inflata</name>
    <dbReference type="NCBI Taxonomy" id="28002"/>
    <lineage>
        <taxon>Eukaryota</taxon>
        <taxon>Metamonada</taxon>
        <taxon>Diplomonadida</taxon>
        <taxon>Hexamitidae</taxon>
        <taxon>Hexamitinae</taxon>
        <taxon>Hexamita</taxon>
    </lineage>
</organism>
<evidence type="ECO:0000256" key="3">
    <source>
        <dbReference type="SAM" id="Phobius"/>
    </source>
</evidence>
<dbReference type="PROSITE" id="PS50012">
    <property type="entry name" value="RCC1_3"/>
    <property type="match status" value="4"/>
</dbReference>
<protein>
    <submittedName>
        <fullName evidence="4">LPXTG-motif cell wall anchor domain</fullName>
    </submittedName>
    <submittedName>
        <fullName evidence="5">LPXTG-motif_cell wall anchor domain</fullName>
    </submittedName>
</protein>
<reference evidence="4" key="1">
    <citation type="submission" date="2023-06" db="EMBL/GenBank/DDBJ databases">
        <authorList>
            <person name="Kurt Z."/>
        </authorList>
    </citation>
    <scope>NUCLEOTIDE SEQUENCE</scope>
</reference>
<dbReference type="InterPro" id="IPR051210">
    <property type="entry name" value="Ub_ligase/GEF_domain"/>
</dbReference>
<feature type="repeat" description="RCC1" evidence="2">
    <location>
        <begin position="67"/>
        <end position="121"/>
    </location>
</feature>
<dbReference type="EMBL" id="CATOUU010001173">
    <property type="protein sequence ID" value="CAI9976457.1"/>
    <property type="molecule type" value="Genomic_DNA"/>
</dbReference>
<keyword evidence="3" id="KW-1133">Transmembrane helix</keyword>
<dbReference type="Pfam" id="PF00415">
    <property type="entry name" value="RCC1"/>
    <property type="match status" value="1"/>
</dbReference>
<keyword evidence="1" id="KW-0677">Repeat</keyword>
<comment type="caution">
    <text evidence="4">The sequence shown here is derived from an EMBL/GenBank/DDBJ whole genome shotgun (WGS) entry which is preliminary data.</text>
</comment>
<feature type="repeat" description="RCC1" evidence="2">
    <location>
        <begin position="122"/>
        <end position="174"/>
    </location>
</feature>
<feature type="repeat" description="RCC1" evidence="2">
    <location>
        <begin position="227"/>
        <end position="278"/>
    </location>
</feature>
<evidence type="ECO:0000256" key="2">
    <source>
        <dbReference type="PROSITE-ProRule" id="PRU00235"/>
    </source>
</evidence>
<feature type="repeat" description="RCC1" evidence="2">
    <location>
        <begin position="278"/>
        <end position="328"/>
    </location>
</feature>
<dbReference type="SUPFAM" id="SSF50985">
    <property type="entry name" value="RCC1/BLIP-II"/>
    <property type="match status" value="2"/>
</dbReference>
<keyword evidence="6" id="KW-1185">Reference proteome</keyword>
<reference evidence="5 6" key="2">
    <citation type="submission" date="2024-07" db="EMBL/GenBank/DDBJ databases">
        <authorList>
            <person name="Akdeniz Z."/>
        </authorList>
    </citation>
    <scope>NUCLEOTIDE SEQUENCE [LARGE SCALE GENOMIC DNA]</scope>
</reference>
<dbReference type="AlphaFoldDB" id="A0AA86RQZ1"/>
<gene>
    <name evidence="5" type="ORF">HINF_LOCUS17438</name>
    <name evidence="4" type="ORF">HINF_LOCUS64102</name>
</gene>
<dbReference type="PANTHER" id="PTHR22870:SF408">
    <property type="entry name" value="OS09G0560450 PROTEIN"/>
    <property type="match status" value="1"/>
</dbReference>
<accession>A0AA86RQZ1</accession>
<dbReference type="EMBL" id="CAXDID020000043">
    <property type="protein sequence ID" value="CAL6001426.1"/>
    <property type="molecule type" value="Genomic_DNA"/>
</dbReference>
<proteinExistence type="predicted"/>
<evidence type="ECO:0000313" key="4">
    <source>
        <dbReference type="EMBL" id="CAI9976457.1"/>
    </source>
</evidence>
<dbReference type="Proteomes" id="UP001642409">
    <property type="component" value="Unassembled WGS sequence"/>
</dbReference>
<dbReference type="InterPro" id="IPR000408">
    <property type="entry name" value="Reg_chr_condens"/>
</dbReference>
<dbReference type="Gene3D" id="2.130.10.30">
    <property type="entry name" value="Regulator of chromosome condensation 1/beta-lactamase-inhibitor protein II"/>
    <property type="match status" value="2"/>
</dbReference>
<feature type="transmembrane region" description="Helical" evidence="3">
    <location>
        <begin position="391"/>
        <end position="414"/>
    </location>
</feature>
<evidence type="ECO:0000313" key="6">
    <source>
        <dbReference type="Proteomes" id="UP001642409"/>
    </source>
</evidence>
<dbReference type="InterPro" id="IPR009091">
    <property type="entry name" value="RCC1/BLIP-II"/>
</dbReference>
<keyword evidence="3" id="KW-0472">Membrane</keyword>
<dbReference type="PANTHER" id="PTHR22870">
    <property type="entry name" value="REGULATOR OF CHROMOSOME CONDENSATION"/>
    <property type="match status" value="1"/>
</dbReference>